<dbReference type="PROSITE" id="PS01265">
    <property type="entry name" value="TPX"/>
    <property type="match status" value="1"/>
</dbReference>
<comment type="subunit">
    <text evidence="6">Homodimer.</text>
</comment>
<evidence type="ECO:0000256" key="3">
    <source>
        <dbReference type="ARBA" id="ARBA00023002"/>
    </source>
</evidence>
<dbReference type="PANTHER" id="PTHR43110:SF1">
    <property type="entry name" value="THIOL PEROXIDASE"/>
    <property type="match status" value="1"/>
</dbReference>
<evidence type="ECO:0000256" key="4">
    <source>
        <dbReference type="ARBA" id="ARBA00023157"/>
    </source>
</evidence>
<dbReference type="PANTHER" id="PTHR43110">
    <property type="entry name" value="THIOL PEROXIDASE"/>
    <property type="match status" value="1"/>
</dbReference>
<organism evidence="8 9">
    <name type="scientific">Bifidobacterium mongoliense DSM 21395</name>
    <dbReference type="NCBI Taxonomy" id="1437603"/>
    <lineage>
        <taxon>Bacteria</taxon>
        <taxon>Bacillati</taxon>
        <taxon>Actinomycetota</taxon>
        <taxon>Actinomycetes</taxon>
        <taxon>Bifidobacteriales</taxon>
        <taxon>Bifidobacteriaceae</taxon>
        <taxon>Bifidobacterium</taxon>
    </lineage>
</organism>
<dbReference type="Pfam" id="PF08534">
    <property type="entry name" value="Redoxin"/>
    <property type="match status" value="1"/>
</dbReference>
<comment type="catalytic activity">
    <reaction evidence="6">
        <text>a hydroperoxide + [thioredoxin]-dithiol = an alcohol + [thioredoxin]-disulfide + H2O</text>
        <dbReference type="Rhea" id="RHEA:62620"/>
        <dbReference type="Rhea" id="RHEA-COMP:10698"/>
        <dbReference type="Rhea" id="RHEA-COMP:10700"/>
        <dbReference type="ChEBI" id="CHEBI:15377"/>
        <dbReference type="ChEBI" id="CHEBI:29950"/>
        <dbReference type="ChEBI" id="CHEBI:30879"/>
        <dbReference type="ChEBI" id="CHEBI:35924"/>
        <dbReference type="ChEBI" id="CHEBI:50058"/>
        <dbReference type="EC" id="1.11.1.24"/>
    </reaction>
</comment>
<evidence type="ECO:0000256" key="5">
    <source>
        <dbReference type="ARBA" id="ARBA00023284"/>
    </source>
</evidence>
<keyword evidence="4 6" id="KW-1015">Disulfide bond</keyword>
<dbReference type="eggNOG" id="COG2077">
    <property type="taxonomic scope" value="Bacteria"/>
</dbReference>
<dbReference type="InterPro" id="IPR036249">
    <property type="entry name" value="Thioredoxin-like_sf"/>
</dbReference>
<comment type="miscellaneous">
    <text evidence="6">The active site is a conserved redox-active cysteine residue, the peroxidatic cysteine (C(P)), which makes the nucleophilic attack on the peroxide substrate. The peroxide oxidizes the C(P)-SH to cysteine sulfenic acid (C(P)-SOH), which then reacts with another cysteine residue, the resolving cysteine (C(R)), to form a disulfide bridge. The disulfide is subsequently reduced by an appropriate electron donor to complete the catalytic cycle. In this atypical 2-Cys peroxiredoxin, C(R) is present in the same subunit to form an intramolecular disulfide. The disulfide is subsequently reduced by thioredoxin.</text>
</comment>
<dbReference type="InterPro" id="IPR018219">
    <property type="entry name" value="Tpx_CS"/>
</dbReference>
<evidence type="ECO:0000313" key="9">
    <source>
        <dbReference type="Proteomes" id="UP000029082"/>
    </source>
</evidence>
<evidence type="ECO:0000259" key="7">
    <source>
        <dbReference type="PROSITE" id="PS51352"/>
    </source>
</evidence>
<keyword evidence="1 6" id="KW-0575">Peroxidase</keyword>
<dbReference type="NCBIfam" id="NF001808">
    <property type="entry name" value="PRK00522.1"/>
    <property type="match status" value="1"/>
</dbReference>
<dbReference type="Proteomes" id="UP000029082">
    <property type="component" value="Unassembled WGS sequence"/>
</dbReference>
<gene>
    <name evidence="6" type="primary">tpx</name>
    <name evidence="8" type="ORF">BMON_0883</name>
</gene>
<keyword evidence="3 6" id="KW-0560">Oxidoreductase</keyword>
<feature type="disulfide bond" description="Redox-active" evidence="6">
    <location>
        <begin position="66"/>
        <end position="100"/>
    </location>
</feature>
<dbReference type="STRING" id="1437603.GCA_000771525_00725"/>
<accession>A0A087BWR0</accession>
<dbReference type="SUPFAM" id="SSF52833">
    <property type="entry name" value="Thioredoxin-like"/>
    <property type="match status" value="1"/>
</dbReference>
<comment type="function">
    <text evidence="6">Thiol-specific peroxidase that catalyzes the reduction of hydrogen peroxide and organic hydroperoxides to water and alcohols, respectively. Plays a role in cell protection against oxidative stress by detoxifying peroxides.</text>
</comment>
<dbReference type="HAMAP" id="MF_00269">
    <property type="entry name" value="Tpx"/>
    <property type="match status" value="1"/>
</dbReference>
<evidence type="ECO:0000256" key="2">
    <source>
        <dbReference type="ARBA" id="ARBA00022862"/>
    </source>
</evidence>
<dbReference type="InterPro" id="IPR002065">
    <property type="entry name" value="TPX"/>
</dbReference>
<keyword evidence="5 6" id="KW-0676">Redox-active center</keyword>
<dbReference type="InterPro" id="IPR013740">
    <property type="entry name" value="Redoxin"/>
</dbReference>
<comment type="caution">
    <text evidence="8">The sequence shown here is derived from an EMBL/GenBank/DDBJ whole genome shotgun (WGS) entry which is preliminary data.</text>
</comment>
<dbReference type="InterPro" id="IPR013766">
    <property type="entry name" value="Thioredoxin_domain"/>
</dbReference>
<keyword evidence="2 6" id="KW-0049">Antioxidant</keyword>
<protein>
    <recommendedName>
        <fullName evidence="6">Thiol peroxidase</fullName>
        <shortName evidence="6">Tpx</shortName>
        <ecNumber evidence="6">1.11.1.24</ecNumber>
    </recommendedName>
    <alternativeName>
        <fullName evidence="6">Peroxiredoxin tpx</fullName>
        <shortName evidence="6">Prx</shortName>
    </alternativeName>
    <alternativeName>
        <fullName evidence="6">Thioredoxin peroxidase</fullName>
    </alternativeName>
    <alternativeName>
        <fullName evidence="6">Thioredoxin-dependent peroxiredoxin</fullName>
    </alternativeName>
</protein>
<dbReference type="CDD" id="cd03014">
    <property type="entry name" value="PRX_Atyp2cys"/>
    <property type="match status" value="1"/>
</dbReference>
<dbReference type="PROSITE" id="PS51352">
    <property type="entry name" value="THIOREDOXIN_2"/>
    <property type="match status" value="1"/>
</dbReference>
<proteinExistence type="inferred from homology"/>
<dbReference type="InterPro" id="IPR050455">
    <property type="entry name" value="Tpx_Peroxidase_subfamily"/>
</dbReference>
<feature type="domain" description="Thioredoxin" evidence="7">
    <location>
        <begin position="24"/>
        <end position="174"/>
    </location>
</feature>
<reference evidence="8 9" key="1">
    <citation type="submission" date="2014-03" db="EMBL/GenBank/DDBJ databases">
        <title>Genomics of Bifidobacteria.</title>
        <authorList>
            <person name="Ventura M."/>
            <person name="Milani C."/>
            <person name="Lugli G.A."/>
        </authorList>
    </citation>
    <scope>NUCLEOTIDE SEQUENCE [LARGE SCALE GENOMIC DNA]</scope>
    <source>
        <strain evidence="8 9">DSM 21395</strain>
    </source>
</reference>
<dbReference type="AlphaFoldDB" id="A0A087BWR0"/>
<dbReference type="EMBL" id="JGZE01000018">
    <property type="protein sequence ID" value="KFI75460.1"/>
    <property type="molecule type" value="Genomic_DNA"/>
</dbReference>
<evidence type="ECO:0000256" key="6">
    <source>
        <dbReference type="HAMAP-Rule" id="MF_00269"/>
    </source>
</evidence>
<name>A0A087BWR0_9BIFI</name>
<keyword evidence="9" id="KW-1185">Reference proteome</keyword>
<evidence type="ECO:0000313" key="8">
    <source>
        <dbReference type="EMBL" id="KFI75460.1"/>
    </source>
</evidence>
<dbReference type="Gene3D" id="3.40.30.10">
    <property type="entry name" value="Glutaredoxin"/>
    <property type="match status" value="1"/>
</dbReference>
<dbReference type="EC" id="1.11.1.24" evidence="6"/>
<feature type="active site" description="Cysteine sulfenic acid (-SOH) intermediate" evidence="6">
    <location>
        <position position="66"/>
    </location>
</feature>
<comment type="similarity">
    <text evidence="6">Belongs to the peroxiredoxin family. Tpx subfamily.</text>
</comment>
<dbReference type="GO" id="GO:0008379">
    <property type="term" value="F:thioredoxin peroxidase activity"/>
    <property type="evidence" value="ECO:0007669"/>
    <property type="project" value="UniProtKB-UniRule"/>
</dbReference>
<sequence>MCHDIGMTTITLGGTPVTTVGTLPASGSTLPSFTLVSPELKEVDSSSFKGKNVVLNIFPSVDTDVCSASVRRFNQIAEELKDTVVVCVSKDLPFAQGRFCGAEGITNVVVGSAFRSSFGEDFGVTMTSGDLQGLLSRSIVVADRNGVVTYTQQVPDIKQEPDYDAARKAVEALA</sequence>
<evidence type="ECO:0000256" key="1">
    <source>
        <dbReference type="ARBA" id="ARBA00022559"/>
    </source>
</evidence>